<dbReference type="AlphaFoldDB" id="A0A3B1CZB8"/>
<evidence type="ECO:0000313" key="2">
    <source>
        <dbReference type="EMBL" id="VAX35199.1"/>
    </source>
</evidence>
<evidence type="ECO:0000256" key="1">
    <source>
        <dbReference type="SAM" id="Phobius"/>
    </source>
</evidence>
<gene>
    <name evidence="2" type="ORF">MNBD_UNCLBAC01-2005</name>
</gene>
<keyword evidence="1" id="KW-1133">Transmembrane helix</keyword>
<reference evidence="2" key="1">
    <citation type="submission" date="2018-06" db="EMBL/GenBank/DDBJ databases">
        <authorList>
            <person name="Zhirakovskaya E."/>
        </authorList>
    </citation>
    <scope>NUCLEOTIDE SEQUENCE</scope>
</reference>
<organism evidence="2">
    <name type="scientific">hydrothermal vent metagenome</name>
    <dbReference type="NCBI Taxonomy" id="652676"/>
    <lineage>
        <taxon>unclassified sequences</taxon>
        <taxon>metagenomes</taxon>
        <taxon>ecological metagenomes</taxon>
    </lineage>
</organism>
<feature type="transmembrane region" description="Helical" evidence="1">
    <location>
        <begin position="12"/>
        <end position="35"/>
    </location>
</feature>
<dbReference type="EMBL" id="UOGJ01000036">
    <property type="protein sequence ID" value="VAX35199.1"/>
    <property type="molecule type" value="Genomic_DNA"/>
</dbReference>
<sequence>MNNISHEKPKWYFRTRTLIVGFFLIGPFVLPLVWFNKKYTFIQKIVISAIILVISGFLFKFIFDSVQNLGSYV</sequence>
<feature type="transmembrane region" description="Helical" evidence="1">
    <location>
        <begin position="41"/>
        <end position="63"/>
    </location>
</feature>
<protein>
    <submittedName>
        <fullName evidence="2">Uncharacterized protein</fullName>
    </submittedName>
</protein>
<accession>A0A3B1CZB8</accession>
<name>A0A3B1CZB8_9ZZZZ</name>
<keyword evidence="1" id="KW-0472">Membrane</keyword>
<keyword evidence="1" id="KW-0812">Transmembrane</keyword>
<proteinExistence type="predicted"/>